<accession>A0A8J6HFW0</accession>
<keyword evidence="7" id="KW-0472">Membrane</keyword>
<dbReference type="GO" id="GO:0016020">
    <property type="term" value="C:membrane"/>
    <property type="evidence" value="ECO:0007669"/>
    <property type="project" value="InterPro"/>
</dbReference>
<evidence type="ECO:0000256" key="3">
    <source>
        <dbReference type="ARBA" id="ARBA00022737"/>
    </source>
</evidence>
<dbReference type="EMBL" id="JABDTM020024773">
    <property type="protein sequence ID" value="KAH0813974.1"/>
    <property type="molecule type" value="Genomic_DNA"/>
</dbReference>
<sequence>METDITIGDDRTGWKGPVKGNKRLPDSNKDFPPLKIRNSFEPRNRVRVPEPMDSAAVEASGSQIEASSKSSEARATTKEKPPPPIIIHGFVENFHNLKQMLHRNVGKNFNVKFTGRNTTIYTQNKRDWNKVKGILSQNETSYHSFTHKEEKTHAFVLRGLCQNPAPEEVKAALEEEHNLVKSWEIPIILRGWTKDLAEDDLNPSPCKYESKLLGDKLEKLWEEEKRIENNPSLTKVFRKAFGVECIFYGIILFPVDLGLAIRLVNDITTGIQIIKMYTWEKPFANLVNAARRLELKEITTANHLRIFSNIIKVYVPRLAVFFCVLRAVPNGNVTVKWDQAVAHNTLTDINFTANFGELVCLVGAAGSGKSTLIQTILNEIDLIEGTIDVDGSISYASQEPWIFAGTIRQNILFGQEFDSEKYTKVVKITALDYDLSLFSYGDATLVGEKGVMLSGGQKARINLARAIYKDADIYVLDDPFSAVDIHVTKKILNECIHSYLKGKCVVLVTHQLQYLQNVDKIYVLEHGKISKTSIISALFRLFEFEGSIIIDGVDTKSVQLNALRSKISIIPQEPVLFLGTLRKNLDPFNEFTDFQLWHALEEVQLKPAVSKLYSGLDSEVSEGGSNFSVGQRQLLCLVRTMLGNSKIIVLDEATASVDLHTDEIIQNTIRKRFQNCTVLTIAHRLGTVMESDRILVMDGGCVVEFGPPHQLLQNVKGFLHGYIRNNL</sequence>
<keyword evidence="5" id="KW-0067">ATP-binding</keyword>
<dbReference type="Pfam" id="PF00005">
    <property type="entry name" value="ABC_tran"/>
    <property type="match status" value="2"/>
</dbReference>
<keyword evidence="6" id="KW-1133">Transmembrane helix</keyword>
<proteinExistence type="predicted"/>
<feature type="compositionally biased region" description="Basic and acidic residues" evidence="8">
    <location>
        <begin position="38"/>
        <end position="50"/>
    </location>
</feature>
<feature type="compositionally biased region" description="Polar residues" evidence="8">
    <location>
        <begin position="60"/>
        <end position="70"/>
    </location>
</feature>
<dbReference type="CDD" id="cd03250">
    <property type="entry name" value="ABCC_MRP_domain1"/>
    <property type="match status" value="1"/>
</dbReference>
<dbReference type="InterPro" id="IPR003593">
    <property type="entry name" value="AAA+_ATPase"/>
</dbReference>
<evidence type="ECO:0000256" key="5">
    <source>
        <dbReference type="ARBA" id="ARBA00022840"/>
    </source>
</evidence>
<dbReference type="FunFam" id="3.40.50.300:FF:000973">
    <property type="entry name" value="Multidrug resistance-associated protein 4"/>
    <property type="match status" value="1"/>
</dbReference>
<keyword evidence="1" id="KW-0813">Transport</keyword>
<evidence type="ECO:0000256" key="4">
    <source>
        <dbReference type="ARBA" id="ARBA00022741"/>
    </source>
</evidence>
<dbReference type="AlphaFoldDB" id="A0A8J6HFW0"/>
<evidence type="ECO:0000256" key="6">
    <source>
        <dbReference type="ARBA" id="ARBA00022989"/>
    </source>
</evidence>
<dbReference type="PANTHER" id="PTHR24223:SF448">
    <property type="entry name" value="FI20146P1-RELATED"/>
    <property type="match status" value="1"/>
</dbReference>
<name>A0A8J6HFW0_TENMO</name>
<reference evidence="10" key="1">
    <citation type="journal article" date="2020" name="J Insects Food Feed">
        <title>The yellow mealworm (Tenebrio molitor) genome: a resource for the emerging insects as food and feed industry.</title>
        <authorList>
            <person name="Eriksson T."/>
            <person name="Andere A."/>
            <person name="Kelstrup H."/>
            <person name="Emery V."/>
            <person name="Picard C."/>
        </authorList>
    </citation>
    <scope>NUCLEOTIDE SEQUENCE</scope>
    <source>
        <strain evidence="10">Stoneville</strain>
        <tissue evidence="10">Whole head</tissue>
    </source>
</reference>
<feature type="region of interest" description="Disordered" evidence="8">
    <location>
        <begin position="1"/>
        <end position="84"/>
    </location>
</feature>
<keyword evidence="2" id="KW-0812">Transmembrane</keyword>
<reference evidence="10" key="2">
    <citation type="submission" date="2021-08" db="EMBL/GenBank/DDBJ databases">
        <authorList>
            <person name="Eriksson T."/>
        </authorList>
    </citation>
    <scope>NUCLEOTIDE SEQUENCE</scope>
    <source>
        <strain evidence="10">Stoneville</strain>
        <tissue evidence="10">Whole head</tissue>
    </source>
</reference>
<dbReference type="Proteomes" id="UP000719412">
    <property type="component" value="Unassembled WGS sequence"/>
</dbReference>
<gene>
    <name evidence="10" type="ORF">GEV33_008817</name>
</gene>
<dbReference type="GO" id="GO:0005524">
    <property type="term" value="F:ATP binding"/>
    <property type="evidence" value="ECO:0007669"/>
    <property type="project" value="UniProtKB-KW"/>
</dbReference>
<evidence type="ECO:0000259" key="9">
    <source>
        <dbReference type="PROSITE" id="PS50893"/>
    </source>
</evidence>
<dbReference type="PANTHER" id="PTHR24223">
    <property type="entry name" value="ATP-BINDING CASSETTE SUB-FAMILY C"/>
    <property type="match status" value="1"/>
</dbReference>
<dbReference type="PROSITE" id="PS50893">
    <property type="entry name" value="ABC_TRANSPORTER_2"/>
    <property type="match status" value="1"/>
</dbReference>
<dbReference type="Gene3D" id="3.40.50.300">
    <property type="entry name" value="P-loop containing nucleotide triphosphate hydrolases"/>
    <property type="match status" value="2"/>
</dbReference>
<comment type="caution">
    <text evidence="10">The sequence shown here is derived from an EMBL/GenBank/DDBJ whole genome shotgun (WGS) entry which is preliminary data.</text>
</comment>
<dbReference type="SMART" id="SM00382">
    <property type="entry name" value="AAA"/>
    <property type="match status" value="2"/>
</dbReference>
<dbReference type="InterPro" id="IPR017871">
    <property type="entry name" value="ABC_transporter-like_CS"/>
</dbReference>
<protein>
    <recommendedName>
        <fullName evidence="9">ABC transporter domain-containing protein</fullName>
    </recommendedName>
</protein>
<keyword evidence="11" id="KW-1185">Reference proteome</keyword>
<dbReference type="InterPro" id="IPR050173">
    <property type="entry name" value="ABC_transporter_C-like"/>
</dbReference>
<dbReference type="GO" id="GO:0042626">
    <property type="term" value="F:ATPase-coupled transmembrane transporter activity"/>
    <property type="evidence" value="ECO:0007669"/>
    <property type="project" value="TreeGrafter"/>
</dbReference>
<evidence type="ECO:0000313" key="11">
    <source>
        <dbReference type="Proteomes" id="UP000719412"/>
    </source>
</evidence>
<dbReference type="InterPro" id="IPR027417">
    <property type="entry name" value="P-loop_NTPase"/>
</dbReference>
<evidence type="ECO:0000256" key="1">
    <source>
        <dbReference type="ARBA" id="ARBA00022448"/>
    </source>
</evidence>
<keyword evidence="3" id="KW-0677">Repeat</keyword>
<dbReference type="CDD" id="cd03244">
    <property type="entry name" value="ABCC_MRP_domain2"/>
    <property type="match status" value="1"/>
</dbReference>
<evidence type="ECO:0000256" key="8">
    <source>
        <dbReference type="SAM" id="MobiDB-lite"/>
    </source>
</evidence>
<organism evidence="10 11">
    <name type="scientific">Tenebrio molitor</name>
    <name type="common">Yellow mealworm beetle</name>
    <dbReference type="NCBI Taxonomy" id="7067"/>
    <lineage>
        <taxon>Eukaryota</taxon>
        <taxon>Metazoa</taxon>
        <taxon>Ecdysozoa</taxon>
        <taxon>Arthropoda</taxon>
        <taxon>Hexapoda</taxon>
        <taxon>Insecta</taxon>
        <taxon>Pterygota</taxon>
        <taxon>Neoptera</taxon>
        <taxon>Endopterygota</taxon>
        <taxon>Coleoptera</taxon>
        <taxon>Polyphaga</taxon>
        <taxon>Cucujiformia</taxon>
        <taxon>Tenebrionidae</taxon>
        <taxon>Tenebrio</taxon>
    </lineage>
</organism>
<dbReference type="SUPFAM" id="SSF52540">
    <property type="entry name" value="P-loop containing nucleoside triphosphate hydrolases"/>
    <property type="match status" value="2"/>
</dbReference>
<dbReference type="InterPro" id="IPR003439">
    <property type="entry name" value="ABC_transporter-like_ATP-bd"/>
</dbReference>
<keyword evidence="4" id="KW-0547">Nucleotide-binding</keyword>
<dbReference type="PROSITE" id="PS00211">
    <property type="entry name" value="ABC_TRANSPORTER_1"/>
    <property type="match status" value="2"/>
</dbReference>
<evidence type="ECO:0000313" key="10">
    <source>
        <dbReference type="EMBL" id="KAH0813974.1"/>
    </source>
</evidence>
<evidence type="ECO:0000256" key="7">
    <source>
        <dbReference type="ARBA" id="ARBA00023136"/>
    </source>
</evidence>
<evidence type="ECO:0000256" key="2">
    <source>
        <dbReference type="ARBA" id="ARBA00022692"/>
    </source>
</evidence>
<dbReference type="InterPro" id="IPR036640">
    <property type="entry name" value="ABC1_TM_sf"/>
</dbReference>
<dbReference type="Gene3D" id="1.20.1560.10">
    <property type="entry name" value="ABC transporter type 1, transmembrane domain"/>
    <property type="match status" value="1"/>
</dbReference>
<feature type="compositionally biased region" description="Basic and acidic residues" evidence="8">
    <location>
        <begin position="71"/>
        <end position="81"/>
    </location>
</feature>
<dbReference type="GO" id="GO:0016887">
    <property type="term" value="F:ATP hydrolysis activity"/>
    <property type="evidence" value="ECO:0007669"/>
    <property type="project" value="InterPro"/>
</dbReference>
<dbReference type="FunFam" id="3.40.50.300:FF:003492">
    <property type="entry name" value="AGAP012735-PA"/>
    <property type="match status" value="1"/>
</dbReference>
<feature type="domain" description="ABC transporter" evidence="9">
    <location>
        <begin position="328"/>
        <end position="551"/>
    </location>
</feature>